<dbReference type="EC" id="3.1.-.-" evidence="3"/>
<comment type="caution">
    <text evidence="3">The sequence shown here is derived from an EMBL/GenBank/DDBJ whole genome shotgun (WGS) entry which is preliminary data.</text>
</comment>
<comment type="similarity">
    <text evidence="1">Belongs to the PemK/MazF family.</text>
</comment>
<dbReference type="Pfam" id="PF02452">
    <property type="entry name" value="PemK_toxin"/>
    <property type="match status" value="1"/>
</dbReference>
<keyword evidence="2" id="KW-1277">Toxin-antitoxin system</keyword>
<dbReference type="InterPro" id="IPR003477">
    <property type="entry name" value="PemK-like"/>
</dbReference>
<evidence type="ECO:0000313" key="4">
    <source>
        <dbReference type="Proteomes" id="UP000523079"/>
    </source>
</evidence>
<evidence type="ECO:0000313" key="3">
    <source>
        <dbReference type="EMBL" id="MBA8795461.1"/>
    </source>
</evidence>
<dbReference type="AlphaFoldDB" id="A0A7W3IUE5"/>
<dbReference type="GO" id="GO:0004521">
    <property type="term" value="F:RNA endonuclease activity"/>
    <property type="evidence" value="ECO:0007669"/>
    <property type="project" value="TreeGrafter"/>
</dbReference>
<keyword evidence="4" id="KW-1185">Reference proteome</keyword>
<accession>A0A7W3IUE5</accession>
<dbReference type="Gene3D" id="2.30.30.110">
    <property type="match status" value="1"/>
</dbReference>
<dbReference type="GO" id="GO:0016075">
    <property type="term" value="P:rRNA catabolic process"/>
    <property type="evidence" value="ECO:0007669"/>
    <property type="project" value="TreeGrafter"/>
</dbReference>
<proteinExistence type="inferred from homology"/>
<evidence type="ECO:0000256" key="2">
    <source>
        <dbReference type="ARBA" id="ARBA00022649"/>
    </source>
</evidence>
<name>A0A7W3IUE5_9ACTN</name>
<organism evidence="3 4">
    <name type="scientific">Microlunatus kandeliicorticis</name>
    <dbReference type="NCBI Taxonomy" id="1759536"/>
    <lineage>
        <taxon>Bacteria</taxon>
        <taxon>Bacillati</taxon>
        <taxon>Actinomycetota</taxon>
        <taxon>Actinomycetes</taxon>
        <taxon>Propionibacteriales</taxon>
        <taxon>Propionibacteriaceae</taxon>
        <taxon>Microlunatus</taxon>
    </lineage>
</organism>
<sequence length="100" mass="10965">MRPIWLVQLDEVRPALLLTRQEALRYLASVTVAPITSTVRNKRFEVPVGPGNGLDHDSVINLDTVTSVPVGALIREIGVISEDQEDELVEALAFCWGLAV</sequence>
<protein>
    <submittedName>
        <fullName evidence="3">mRNA interferase MazF</fullName>
        <ecNumber evidence="3">3.1.-.-</ecNumber>
    </submittedName>
</protein>
<dbReference type="GO" id="GO:0006402">
    <property type="term" value="P:mRNA catabolic process"/>
    <property type="evidence" value="ECO:0007669"/>
    <property type="project" value="TreeGrafter"/>
</dbReference>
<dbReference type="EMBL" id="JACGWT010000005">
    <property type="protein sequence ID" value="MBA8795461.1"/>
    <property type="molecule type" value="Genomic_DNA"/>
</dbReference>
<dbReference type="GO" id="GO:0016787">
    <property type="term" value="F:hydrolase activity"/>
    <property type="evidence" value="ECO:0007669"/>
    <property type="project" value="UniProtKB-KW"/>
</dbReference>
<dbReference type="Proteomes" id="UP000523079">
    <property type="component" value="Unassembled WGS sequence"/>
</dbReference>
<evidence type="ECO:0000256" key="1">
    <source>
        <dbReference type="ARBA" id="ARBA00007521"/>
    </source>
</evidence>
<dbReference type="PANTHER" id="PTHR33988:SF2">
    <property type="entry name" value="ENDORIBONUCLEASE MAZF"/>
    <property type="match status" value="1"/>
</dbReference>
<dbReference type="InterPro" id="IPR011067">
    <property type="entry name" value="Plasmid_toxin/cell-grow_inhib"/>
</dbReference>
<keyword evidence="3" id="KW-0378">Hydrolase</keyword>
<dbReference type="PANTHER" id="PTHR33988">
    <property type="entry name" value="ENDORIBONUCLEASE MAZF-RELATED"/>
    <property type="match status" value="1"/>
</dbReference>
<dbReference type="SUPFAM" id="SSF50118">
    <property type="entry name" value="Cell growth inhibitor/plasmid maintenance toxic component"/>
    <property type="match status" value="1"/>
</dbReference>
<dbReference type="GO" id="GO:0003677">
    <property type="term" value="F:DNA binding"/>
    <property type="evidence" value="ECO:0007669"/>
    <property type="project" value="InterPro"/>
</dbReference>
<gene>
    <name evidence="3" type="ORF">FHX74_003097</name>
</gene>
<dbReference type="RefSeq" id="WP_182561081.1">
    <property type="nucleotide sequence ID" value="NZ_JACGWT010000005.1"/>
</dbReference>
<reference evidence="3 4" key="1">
    <citation type="submission" date="2020-07" db="EMBL/GenBank/DDBJ databases">
        <title>Sequencing the genomes of 1000 actinobacteria strains.</title>
        <authorList>
            <person name="Klenk H.-P."/>
        </authorList>
    </citation>
    <scope>NUCLEOTIDE SEQUENCE [LARGE SCALE GENOMIC DNA]</scope>
    <source>
        <strain evidence="3 4">DSM 100723</strain>
    </source>
</reference>